<evidence type="ECO:0000313" key="1">
    <source>
        <dbReference type="EMBL" id="CRH00544.1"/>
    </source>
</evidence>
<proteinExistence type="predicted"/>
<keyword evidence="2" id="KW-1185">Reference proteome</keyword>
<dbReference type="KEGG" id="prel:PRELSG_1019800"/>
<accession>A0A1J1H6J7</accession>
<organism evidence="1 2">
    <name type="scientific">Plasmodium relictum</name>
    <dbReference type="NCBI Taxonomy" id="85471"/>
    <lineage>
        <taxon>Eukaryota</taxon>
        <taxon>Sar</taxon>
        <taxon>Alveolata</taxon>
        <taxon>Apicomplexa</taxon>
        <taxon>Aconoidasida</taxon>
        <taxon>Haemosporida</taxon>
        <taxon>Plasmodiidae</taxon>
        <taxon>Plasmodium</taxon>
        <taxon>Plasmodium (Haemamoeba)</taxon>
    </lineage>
</organism>
<dbReference type="OMA" id="ICKRCYM"/>
<dbReference type="VEuPathDB" id="PlasmoDB:PRELSG_1019800"/>
<sequence>MEKLTYLNEYTKIFEFVKNGAFFEDQHTEKSDKLCSNKEKNFSHAKRKSKYISMSKVKEKNNSKKLNFHKDNKNKYQVSRIKYIDEQLNLSATTSSNITAKSKNKLDNLKNEMKCYKNITSNNMTQYNDKVCICKKCYIKGIQQKIEKIKEKKKRTTVYTLEFNNFIINENIYKEIISKRQKVIETNFINENKDIDEYSMECNEVIVEKMTEQIPLKKNIFHFFNYIFKIN</sequence>
<dbReference type="Proteomes" id="UP000220158">
    <property type="component" value="Chromosome 10"/>
</dbReference>
<reference evidence="1 2" key="1">
    <citation type="submission" date="2015-04" db="EMBL/GenBank/DDBJ databases">
        <authorList>
            <consortium name="Pathogen Informatics"/>
        </authorList>
    </citation>
    <scope>NUCLEOTIDE SEQUENCE [LARGE SCALE GENOMIC DNA]</scope>
    <source>
        <strain evidence="1 2">SGS1</strain>
    </source>
</reference>
<evidence type="ECO:0000313" key="2">
    <source>
        <dbReference type="Proteomes" id="UP000220158"/>
    </source>
</evidence>
<dbReference type="EMBL" id="LN835305">
    <property type="protein sequence ID" value="CRH00544.1"/>
    <property type="molecule type" value="Genomic_DNA"/>
</dbReference>
<gene>
    <name evidence="1" type="ORF">PRELSG_1019800</name>
</gene>
<protein>
    <submittedName>
        <fullName evidence="1">Uncharacterized protein</fullName>
    </submittedName>
</protein>
<dbReference type="OrthoDB" id="392460at2759"/>
<name>A0A1J1H6J7_PLARL</name>
<dbReference type="GeneID" id="39736665"/>
<dbReference type="RefSeq" id="XP_028533547.1">
    <property type="nucleotide sequence ID" value="XM_028677127.1"/>
</dbReference>
<dbReference type="AlphaFoldDB" id="A0A1J1H6J7"/>